<keyword evidence="2" id="KW-0812">Transmembrane</keyword>
<dbReference type="Proteomes" id="UP000552644">
    <property type="component" value="Unassembled WGS sequence"/>
</dbReference>
<evidence type="ECO:0000256" key="1">
    <source>
        <dbReference type="SAM" id="MobiDB-lite"/>
    </source>
</evidence>
<dbReference type="EMBL" id="JACHJP010000002">
    <property type="protein sequence ID" value="MBB4916061.1"/>
    <property type="molecule type" value="Genomic_DNA"/>
</dbReference>
<protein>
    <submittedName>
        <fullName evidence="3">Uncharacterized protein</fullName>
    </submittedName>
</protein>
<dbReference type="RefSeq" id="WP_184714911.1">
    <property type="nucleotide sequence ID" value="NZ_JACHJP010000002.1"/>
</dbReference>
<evidence type="ECO:0000313" key="4">
    <source>
        <dbReference type="Proteomes" id="UP000552644"/>
    </source>
</evidence>
<gene>
    <name evidence="3" type="ORF">FHS44_003146</name>
</gene>
<reference evidence="3 4" key="1">
    <citation type="submission" date="2020-08" db="EMBL/GenBank/DDBJ databases">
        <title>Genomic Encyclopedia of Type Strains, Phase III (KMG-III): the genomes of soil and plant-associated and newly described type strains.</title>
        <authorList>
            <person name="Whitman W."/>
        </authorList>
    </citation>
    <scope>NUCLEOTIDE SEQUENCE [LARGE SCALE GENOMIC DNA]</scope>
    <source>
        <strain evidence="3 4">CECT 8840</strain>
    </source>
</reference>
<organism evidence="3 4">
    <name type="scientific">Streptosporangium saharense</name>
    <dbReference type="NCBI Taxonomy" id="1706840"/>
    <lineage>
        <taxon>Bacteria</taxon>
        <taxon>Bacillati</taxon>
        <taxon>Actinomycetota</taxon>
        <taxon>Actinomycetes</taxon>
        <taxon>Streptosporangiales</taxon>
        <taxon>Streptosporangiaceae</taxon>
        <taxon>Streptosporangium</taxon>
    </lineage>
</organism>
<evidence type="ECO:0000256" key="2">
    <source>
        <dbReference type="SAM" id="Phobius"/>
    </source>
</evidence>
<name>A0A7W7QN32_9ACTN</name>
<evidence type="ECO:0000313" key="3">
    <source>
        <dbReference type="EMBL" id="MBB4916061.1"/>
    </source>
</evidence>
<accession>A0A7W7QN32</accession>
<keyword evidence="2" id="KW-1133">Transmembrane helix</keyword>
<keyword evidence="4" id="KW-1185">Reference proteome</keyword>
<keyword evidence="2" id="KW-0472">Membrane</keyword>
<sequence>MADMDDLDKRFAELVSQIERKEQRQIKKEAAKEWSHLPRYRRQRRRRIVLAVASILVVAAGAVVVYRPGWVAPVGKALSSRFVETRENHRGPVPEETAPVAVTPEPVSPFEGSPAKDYAEGVKGITLPKARATGGLSREDVATALRHARKLLVAAHLDRKTLAGGRPTALVKLLPLEQREWFLKNLDNRKPKKGHFNTRYWVTSLAPKAAELATGVIKVNGRTKYVRFHEGGRTGVKVTTNYLFVYAVRRPGQTGQGERIIVHSIGELIAYREDGRLVLWPVSWNDGGVTGARCDVEDGFVHPYYDDSVPDKELAKATGAPVDPYTLDPESQDEDCTLASRV</sequence>
<feature type="region of interest" description="Disordered" evidence="1">
    <location>
        <begin position="88"/>
        <end position="113"/>
    </location>
</feature>
<dbReference type="AlphaFoldDB" id="A0A7W7QN32"/>
<comment type="caution">
    <text evidence="3">The sequence shown here is derived from an EMBL/GenBank/DDBJ whole genome shotgun (WGS) entry which is preliminary data.</text>
</comment>
<proteinExistence type="predicted"/>
<feature type="region of interest" description="Disordered" evidence="1">
    <location>
        <begin position="319"/>
        <end position="342"/>
    </location>
</feature>
<feature type="transmembrane region" description="Helical" evidence="2">
    <location>
        <begin position="48"/>
        <end position="66"/>
    </location>
</feature>